<comment type="subcellular location">
    <subcellularLocation>
        <location evidence="1">Cell membrane</location>
        <topology evidence="1">Multi-pass membrane protein</topology>
    </subcellularLocation>
</comment>
<evidence type="ECO:0000256" key="2">
    <source>
        <dbReference type="ARBA" id="ARBA00006386"/>
    </source>
</evidence>
<feature type="transmembrane region" description="Helical" evidence="7">
    <location>
        <begin position="315"/>
        <end position="342"/>
    </location>
</feature>
<evidence type="ECO:0000256" key="6">
    <source>
        <dbReference type="ARBA" id="ARBA00023136"/>
    </source>
</evidence>
<evidence type="ECO:0000256" key="3">
    <source>
        <dbReference type="ARBA" id="ARBA00022475"/>
    </source>
</evidence>
<dbReference type="EMBL" id="QKMR01000004">
    <property type="protein sequence ID" value="PYG89050.1"/>
    <property type="molecule type" value="Genomic_DNA"/>
</dbReference>
<feature type="transmembrane region" description="Helical" evidence="7">
    <location>
        <begin position="284"/>
        <end position="308"/>
    </location>
</feature>
<sequence>MKIQIDIITGFLDSGKTAFLNEMLENEALSEGEIVILQLESGQTEIDDKWLKNKKIAVKKFDTDISDDELKDIIEQHSPDRIIIEYNGMKPLNSLFEVLEEKYLRKSCICNRIINIVDVNTFDLYMNNIGSVYIEQISSCDLIVLNKIKDISAEKLNSIEKTIKALNKSADIVREIFADEQSRLYSVKKLSFKSGEEVRKQKLQDGLLYIFFGLSALFLLYTVLSLFDFAGVALSWLQSLNTVFLSILMQAVPFILIGILVSSVLQVVIPGETLLKIFPQKKGIGFITAIFAGVLFPVCDCAIIPVAARLIKKGVALPVAITFMLAAPLVNPVVIASTLYAFPKQPSIAVYRVIFGALVALVAGMVFLIFPEKKSIIVKNLGDITCSCEYCSSSEKSGKGPAEKIKLVFIHASTEFFQVGKFLIIGAFFSSVFQTCVSKDIFNNVWGHDILALLVMMLAAFIFSICSTSDAFIARTFMPQFSANAILGFLVLGPMIDIKNMLMLLASFRKGFVIRLIAVVFAVTFFILYLQALIIK</sequence>
<evidence type="ECO:0000256" key="7">
    <source>
        <dbReference type="SAM" id="Phobius"/>
    </source>
</evidence>
<keyword evidence="3" id="KW-1003">Cell membrane</keyword>
<organism evidence="9 10">
    <name type="scientific">Ruminiclostridium sufflavum DSM 19573</name>
    <dbReference type="NCBI Taxonomy" id="1121337"/>
    <lineage>
        <taxon>Bacteria</taxon>
        <taxon>Bacillati</taxon>
        <taxon>Bacillota</taxon>
        <taxon>Clostridia</taxon>
        <taxon>Eubacteriales</taxon>
        <taxon>Oscillospiraceae</taxon>
        <taxon>Ruminiclostridium</taxon>
    </lineage>
</organism>
<keyword evidence="6 7" id="KW-0472">Membrane</keyword>
<dbReference type="PANTHER" id="PTHR34184">
    <property type="entry name" value="UPF0718 PROTEIN YCGR"/>
    <property type="match status" value="1"/>
</dbReference>
<feature type="transmembrane region" description="Helical" evidence="7">
    <location>
        <begin position="348"/>
        <end position="370"/>
    </location>
</feature>
<protein>
    <recommendedName>
        <fullName evidence="8">CobW/HypB/UreG nucleotide-binding domain-containing protein</fullName>
    </recommendedName>
</protein>
<evidence type="ECO:0000256" key="4">
    <source>
        <dbReference type="ARBA" id="ARBA00022692"/>
    </source>
</evidence>
<feature type="transmembrane region" description="Helical" evidence="7">
    <location>
        <begin position="207"/>
        <end position="230"/>
    </location>
</feature>
<feature type="domain" description="CobW/HypB/UreG nucleotide-binding" evidence="8">
    <location>
        <begin position="7"/>
        <end position="173"/>
    </location>
</feature>
<dbReference type="SUPFAM" id="SSF52540">
    <property type="entry name" value="P-loop containing nucleoside triphosphate hydrolases"/>
    <property type="match status" value="1"/>
</dbReference>
<gene>
    <name evidence="9" type="ORF">LY28_00871</name>
</gene>
<feature type="transmembrane region" description="Helical" evidence="7">
    <location>
        <begin position="512"/>
        <end position="535"/>
    </location>
</feature>
<evidence type="ECO:0000313" key="10">
    <source>
        <dbReference type="Proteomes" id="UP000248132"/>
    </source>
</evidence>
<dbReference type="Gene3D" id="3.40.50.300">
    <property type="entry name" value="P-loop containing nucleotide triphosphate hydrolases"/>
    <property type="match status" value="1"/>
</dbReference>
<keyword evidence="4 7" id="KW-0812">Transmembrane</keyword>
<dbReference type="InterPro" id="IPR005524">
    <property type="entry name" value="DUF318"/>
</dbReference>
<keyword evidence="5 7" id="KW-1133">Transmembrane helix</keyword>
<evidence type="ECO:0000313" key="9">
    <source>
        <dbReference type="EMBL" id="PYG89050.1"/>
    </source>
</evidence>
<feature type="transmembrane region" description="Helical" evidence="7">
    <location>
        <begin position="485"/>
        <end position="506"/>
    </location>
</feature>
<reference evidence="9 10" key="1">
    <citation type="submission" date="2018-06" db="EMBL/GenBank/DDBJ databases">
        <title>Genomic Encyclopedia of Type Strains, Phase I: the one thousand microbial genomes (KMG-I) project.</title>
        <authorList>
            <person name="Kyrpides N."/>
        </authorList>
    </citation>
    <scope>NUCLEOTIDE SEQUENCE [LARGE SCALE GENOMIC DNA]</scope>
    <source>
        <strain evidence="9 10">DSM 19573</strain>
    </source>
</reference>
<comment type="caution">
    <text evidence="9">The sequence shown here is derived from an EMBL/GenBank/DDBJ whole genome shotgun (WGS) entry which is preliminary data.</text>
</comment>
<dbReference type="InterPro" id="IPR052923">
    <property type="entry name" value="UPF0718"/>
</dbReference>
<dbReference type="PANTHER" id="PTHR34184:SF4">
    <property type="entry name" value="UPF0718 PROTEIN YCGR"/>
    <property type="match status" value="1"/>
</dbReference>
<accession>A0A318XPF2</accession>
<dbReference type="RefSeq" id="WP_110460944.1">
    <property type="nucleotide sequence ID" value="NZ_QKMR01000004.1"/>
</dbReference>
<dbReference type="Pfam" id="PF02492">
    <property type="entry name" value="cobW"/>
    <property type="match status" value="1"/>
</dbReference>
<dbReference type="InterPro" id="IPR027417">
    <property type="entry name" value="P-loop_NTPase"/>
</dbReference>
<proteinExistence type="inferred from homology"/>
<feature type="transmembrane region" description="Helical" evidence="7">
    <location>
        <begin position="242"/>
        <end position="264"/>
    </location>
</feature>
<dbReference type="Pfam" id="PF03773">
    <property type="entry name" value="ArsP_1"/>
    <property type="match status" value="1"/>
</dbReference>
<evidence type="ECO:0000256" key="5">
    <source>
        <dbReference type="ARBA" id="ARBA00022989"/>
    </source>
</evidence>
<feature type="transmembrane region" description="Helical" evidence="7">
    <location>
        <begin position="450"/>
        <end position="473"/>
    </location>
</feature>
<dbReference type="AlphaFoldDB" id="A0A318XPF2"/>
<dbReference type="OrthoDB" id="9810876at2"/>
<evidence type="ECO:0000256" key="1">
    <source>
        <dbReference type="ARBA" id="ARBA00004651"/>
    </source>
</evidence>
<name>A0A318XPF2_9FIRM</name>
<dbReference type="GO" id="GO:0005886">
    <property type="term" value="C:plasma membrane"/>
    <property type="evidence" value="ECO:0007669"/>
    <property type="project" value="UniProtKB-SubCell"/>
</dbReference>
<dbReference type="InterPro" id="IPR003495">
    <property type="entry name" value="CobW/HypB/UreG_nucleotide-bd"/>
</dbReference>
<evidence type="ECO:0000259" key="8">
    <source>
        <dbReference type="Pfam" id="PF02492"/>
    </source>
</evidence>
<comment type="similarity">
    <text evidence="2">Belongs to the UPF0718 family.</text>
</comment>
<keyword evidence="10" id="KW-1185">Reference proteome</keyword>
<dbReference type="Proteomes" id="UP000248132">
    <property type="component" value="Unassembled WGS sequence"/>
</dbReference>
<feature type="transmembrane region" description="Helical" evidence="7">
    <location>
        <begin position="407"/>
        <end position="430"/>
    </location>
</feature>